<dbReference type="EMBL" id="ML122282">
    <property type="protein sequence ID" value="RPD57259.1"/>
    <property type="molecule type" value="Genomic_DNA"/>
</dbReference>
<evidence type="ECO:0000256" key="1">
    <source>
        <dbReference type="SAM" id="MobiDB-lite"/>
    </source>
</evidence>
<gene>
    <name evidence="4" type="ORF">L227DRAFT_565547</name>
</gene>
<feature type="compositionally biased region" description="Acidic residues" evidence="1">
    <location>
        <begin position="334"/>
        <end position="345"/>
    </location>
</feature>
<dbReference type="Proteomes" id="UP000313359">
    <property type="component" value="Unassembled WGS sequence"/>
</dbReference>
<dbReference type="AlphaFoldDB" id="A0A5C2S321"/>
<evidence type="ECO:0000313" key="5">
    <source>
        <dbReference type="Proteomes" id="UP000313359"/>
    </source>
</evidence>
<name>A0A5C2S321_9APHY</name>
<sequence>MSISDYSPADLIATFQSTFDDDCCWYAGAVLVVYDCVITFGQEVDLFWKRRLTGASVLFILTRYLALLTIFMGMLEYVPTTDSSCTMVVKAQAAFEYMQYLPWAVFSGLRVFALSDQNWLLSGLVMLLSLVPFGINVGQYAYGLTGEVDPLFGCSAVLPITDKFARKYVPVILSIRDAGDEEVFLLVTISSRTCLIASDALVIAITWFAMLRCRDRFGEMTWHSTSLTTILARDGTIYFILLLILNTLHLTFTMLSIHAAFEPLSYFSDFTEPVTTVLISRFLLDLQSANQRALKVDSDDPLYLDTMTFSRSANIESRVVGSLGASLGQRPTEGEECPDDDMESC</sequence>
<dbReference type="InterPro" id="IPR045340">
    <property type="entry name" value="DUF6533"/>
</dbReference>
<reference evidence="4" key="1">
    <citation type="journal article" date="2018" name="Genome Biol. Evol.">
        <title>Genomics and development of Lentinus tigrinus, a white-rot wood-decaying mushroom with dimorphic fruiting bodies.</title>
        <authorList>
            <person name="Wu B."/>
            <person name="Xu Z."/>
            <person name="Knudson A."/>
            <person name="Carlson A."/>
            <person name="Chen N."/>
            <person name="Kovaka S."/>
            <person name="LaButti K."/>
            <person name="Lipzen A."/>
            <person name="Pennachio C."/>
            <person name="Riley R."/>
            <person name="Schakwitz W."/>
            <person name="Umezawa K."/>
            <person name="Ohm R.A."/>
            <person name="Grigoriev I.V."/>
            <person name="Nagy L.G."/>
            <person name="Gibbons J."/>
            <person name="Hibbett D."/>
        </authorList>
    </citation>
    <scope>NUCLEOTIDE SEQUENCE [LARGE SCALE GENOMIC DNA]</scope>
    <source>
        <strain evidence="4">ALCF2SS1-6</strain>
    </source>
</reference>
<accession>A0A5C2S321</accession>
<keyword evidence="2" id="KW-0472">Membrane</keyword>
<organism evidence="4 5">
    <name type="scientific">Lentinus tigrinus ALCF2SS1-6</name>
    <dbReference type="NCBI Taxonomy" id="1328759"/>
    <lineage>
        <taxon>Eukaryota</taxon>
        <taxon>Fungi</taxon>
        <taxon>Dikarya</taxon>
        <taxon>Basidiomycota</taxon>
        <taxon>Agaricomycotina</taxon>
        <taxon>Agaricomycetes</taxon>
        <taxon>Polyporales</taxon>
        <taxon>Polyporaceae</taxon>
        <taxon>Lentinus</taxon>
    </lineage>
</organism>
<feature type="transmembrane region" description="Helical" evidence="2">
    <location>
        <begin position="97"/>
        <end position="113"/>
    </location>
</feature>
<feature type="transmembrane region" description="Helical" evidence="2">
    <location>
        <begin position="57"/>
        <end position="77"/>
    </location>
</feature>
<feature type="domain" description="DUF6533" evidence="3">
    <location>
        <begin position="26"/>
        <end position="68"/>
    </location>
</feature>
<proteinExistence type="predicted"/>
<feature type="transmembrane region" description="Helical" evidence="2">
    <location>
        <begin position="120"/>
        <end position="142"/>
    </location>
</feature>
<dbReference type="STRING" id="1328759.A0A5C2S321"/>
<dbReference type="OrthoDB" id="2797003at2759"/>
<feature type="transmembrane region" description="Helical" evidence="2">
    <location>
        <begin position="183"/>
        <end position="210"/>
    </location>
</feature>
<dbReference type="Pfam" id="PF20151">
    <property type="entry name" value="DUF6533"/>
    <property type="match status" value="1"/>
</dbReference>
<keyword evidence="5" id="KW-1185">Reference proteome</keyword>
<evidence type="ECO:0000313" key="4">
    <source>
        <dbReference type="EMBL" id="RPD57259.1"/>
    </source>
</evidence>
<keyword evidence="2" id="KW-0812">Transmembrane</keyword>
<evidence type="ECO:0000256" key="2">
    <source>
        <dbReference type="SAM" id="Phobius"/>
    </source>
</evidence>
<evidence type="ECO:0000259" key="3">
    <source>
        <dbReference type="Pfam" id="PF20151"/>
    </source>
</evidence>
<feature type="region of interest" description="Disordered" evidence="1">
    <location>
        <begin position="325"/>
        <end position="345"/>
    </location>
</feature>
<keyword evidence="2" id="KW-1133">Transmembrane helix</keyword>
<protein>
    <recommendedName>
        <fullName evidence="3">DUF6533 domain-containing protein</fullName>
    </recommendedName>
</protein>
<feature type="transmembrane region" description="Helical" evidence="2">
    <location>
        <begin position="237"/>
        <end position="261"/>
    </location>
</feature>